<comment type="caution">
    <text evidence="2">The sequence shown here is derived from an EMBL/GenBank/DDBJ whole genome shotgun (WGS) entry which is preliminary data.</text>
</comment>
<evidence type="ECO:0000256" key="1">
    <source>
        <dbReference type="SAM" id="Phobius"/>
    </source>
</evidence>
<keyword evidence="3" id="KW-1185">Reference proteome</keyword>
<dbReference type="EMBL" id="BAABAB010000014">
    <property type="protein sequence ID" value="GAA3618322.1"/>
    <property type="molecule type" value="Genomic_DNA"/>
</dbReference>
<organism evidence="2 3">
    <name type="scientific">Microlunatus ginsengisoli</name>
    <dbReference type="NCBI Taxonomy" id="363863"/>
    <lineage>
        <taxon>Bacteria</taxon>
        <taxon>Bacillati</taxon>
        <taxon>Actinomycetota</taxon>
        <taxon>Actinomycetes</taxon>
        <taxon>Propionibacteriales</taxon>
        <taxon>Propionibacteriaceae</taxon>
        <taxon>Microlunatus</taxon>
    </lineage>
</organism>
<proteinExistence type="predicted"/>
<evidence type="ECO:0000313" key="3">
    <source>
        <dbReference type="Proteomes" id="UP001501490"/>
    </source>
</evidence>
<keyword evidence="1" id="KW-0472">Membrane</keyword>
<keyword evidence="1" id="KW-1133">Transmembrane helix</keyword>
<protein>
    <submittedName>
        <fullName evidence="2">Uncharacterized protein</fullName>
    </submittedName>
</protein>
<feature type="transmembrane region" description="Helical" evidence="1">
    <location>
        <begin position="12"/>
        <end position="36"/>
    </location>
</feature>
<dbReference type="Proteomes" id="UP001501490">
    <property type="component" value="Unassembled WGS sequence"/>
</dbReference>
<evidence type="ECO:0000313" key="2">
    <source>
        <dbReference type="EMBL" id="GAA3618322.1"/>
    </source>
</evidence>
<dbReference type="RefSeq" id="WP_344804120.1">
    <property type="nucleotide sequence ID" value="NZ_BAABAB010000014.1"/>
</dbReference>
<name>A0ABP6ZVE4_9ACTN</name>
<accession>A0ABP6ZVE4</accession>
<keyword evidence="1" id="KW-0812">Transmembrane</keyword>
<gene>
    <name evidence="2" type="ORF">GCM10022236_20790</name>
</gene>
<reference evidence="3" key="1">
    <citation type="journal article" date="2019" name="Int. J. Syst. Evol. Microbiol.">
        <title>The Global Catalogue of Microorganisms (GCM) 10K type strain sequencing project: providing services to taxonomists for standard genome sequencing and annotation.</title>
        <authorList>
            <consortium name="The Broad Institute Genomics Platform"/>
            <consortium name="The Broad Institute Genome Sequencing Center for Infectious Disease"/>
            <person name="Wu L."/>
            <person name="Ma J."/>
        </authorList>
    </citation>
    <scope>NUCLEOTIDE SEQUENCE [LARGE SCALE GENOMIC DNA]</scope>
    <source>
        <strain evidence="3">JCM 16929</strain>
    </source>
</reference>
<sequence length="51" mass="5459">MAESRRRVPDRMLWLGLGIAVALLIAAVVVAILSYVNPDVAPLDLPTASSR</sequence>